<dbReference type="PIRSF" id="PIRSF036704">
    <property type="entry name" value="UCP036704"/>
    <property type="match status" value="1"/>
</dbReference>
<dbReference type="AlphaFoldDB" id="A0A2C9D549"/>
<accession>A0A2C9D549</accession>
<dbReference type="InterPro" id="IPR014177">
    <property type="entry name" value="Formate_DH_TAT-contain"/>
</dbReference>
<dbReference type="PROSITE" id="PS51318">
    <property type="entry name" value="TAT"/>
    <property type="match status" value="1"/>
</dbReference>
<dbReference type="InterPro" id="IPR006311">
    <property type="entry name" value="TAT_signal"/>
</dbReference>
<dbReference type="EMBL" id="LT960614">
    <property type="protein sequence ID" value="SON55299.1"/>
    <property type="molecule type" value="Genomic_DNA"/>
</dbReference>
<feature type="region of interest" description="Disordered" evidence="1">
    <location>
        <begin position="33"/>
        <end position="52"/>
    </location>
</feature>
<name>A0A2C9D549_9HYPH</name>
<gene>
    <name evidence="2" type="ORF">HDIA_1758</name>
</gene>
<sequence length="66" mass="6888">MTKRETEIRPDRRDFLKLAGLGTAAAGGAVVASATGAEAAEPEAGKSSAGYRESEHVKAFYASARF</sequence>
<organism evidence="2 3">
    <name type="scientific">Hartmannibacter diazotrophicus</name>
    <dbReference type="NCBI Taxonomy" id="1482074"/>
    <lineage>
        <taxon>Bacteria</taxon>
        <taxon>Pseudomonadati</taxon>
        <taxon>Pseudomonadota</taxon>
        <taxon>Alphaproteobacteria</taxon>
        <taxon>Hyphomicrobiales</taxon>
        <taxon>Pleomorphomonadaceae</taxon>
        <taxon>Hartmannibacter</taxon>
    </lineage>
</organism>
<evidence type="ECO:0000313" key="3">
    <source>
        <dbReference type="Proteomes" id="UP000223606"/>
    </source>
</evidence>
<dbReference type="NCBIfam" id="TIGR01409">
    <property type="entry name" value="TAT_signal_seq"/>
    <property type="match status" value="1"/>
</dbReference>
<dbReference type="Proteomes" id="UP000223606">
    <property type="component" value="Chromosome 1"/>
</dbReference>
<proteinExistence type="predicted"/>
<dbReference type="RefSeq" id="WP_099555828.1">
    <property type="nucleotide sequence ID" value="NZ_LT960614.1"/>
</dbReference>
<dbReference type="InterPro" id="IPR019546">
    <property type="entry name" value="TAT_signal_bac_arc"/>
</dbReference>
<evidence type="ECO:0000313" key="2">
    <source>
        <dbReference type="EMBL" id="SON55299.1"/>
    </source>
</evidence>
<reference evidence="3" key="1">
    <citation type="submission" date="2017-09" db="EMBL/GenBank/DDBJ databases">
        <title>Genome sequence of Nannocystis excedens DSM 71.</title>
        <authorList>
            <person name="Blom J."/>
        </authorList>
    </citation>
    <scope>NUCLEOTIDE SEQUENCE [LARGE SCALE GENOMIC DNA]</scope>
    <source>
        <strain evidence="3">type strain: E19</strain>
    </source>
</reference>
<protein>
    <submittedName>
        <fullName evidence="2">Formate dehydrogenase region TAT target</fullName>
    </submittedName>
</protein>
<dbReference type="KEGG" id="hdi:HDIA_1758"/>
<evidence type="ECO:0000256" key="1">
    <source>
        <dbReference type="SAM" id="MobiDB-lite"/>
    </source>
</evidence>
<dbReference type="NCBIfam" id="TIGR02811">
    <property type="entry name" value="formate_TAT"/>
    <property type="match status" value="1"/>
</dbReference>
<keyword evidence="3" id="KW-1185">Reference proteome</keyword>